<feature type="chain" id="PRO_5021751581" evidence="3">
    <location>
        <begin position="22"/>
        <end position="664"/>
    </location>
</feature>
<accession>A0A557PDN7</accession>
<dbReference type="Gene3D" id="1.10.530.10">
    <property type="match status" value="1"/>
</dbReference>
<feature type="domain" description="Transglycosylase SLT" evidence="4">
    <location>
        <begin position="504"/>
        <end position="615"/>
    </location>
</feature>
<gene>
    <name evidence="6" type="ORF">FOF44_03500</name>
</gene>
<dbReference type="InterPro" id="IPR008258">
    <property type="entry name" value="Transglycosylase_SLT_dom_1"/>
</dbReference>
<dbReference type="AlphaFoldDB" id="A0A557PDN7"/>
<dbReference type="Proteomes" id="UP000319828">
    <property type="component" value="Unassembled WGS sequence"/>
</dbReference>
<dbReference type="CDD" id="cd13401">
    <property type="entry name" value="Slt70-like"/>
    <property type="match status" value="1"/>
</dbReference>
<evidence type="ECO:0000313" key="7">
    <source>
        <dbReference type="Proteomes" id="UP000319828"/>
    </source>
</evidence>
<evidence type="ECO:0000256" key="2">
    <source>
        <dbReference type="ARBA" id="ARBA00022729"/>
    </source>
</evidence>
<evidence type="ECO:0000259" key="5">
    <source>
        <dbReference type="Pfam" id="PF14718"/>
    </source>
</evidence>
<keyword evidence="2 3" id="KW-0732">Signal</keyword>
<feature type="domain" description="Lytic transglycosylase superhelical linker" evidence="5">
    <location>
        <begin position="427"/>
        <end position="491"/>
    </location>
</feature>
<dbReference type="RefSeq" id="WP_144387500.1">
    <property type="nucleotide sequence ID" value="NZ_CANNCB010000010.1"/>
</dbReference>
<feature type="signal peptide" evidence="3">
    <location>
        <begin position="1"/>
        <end position="21"/>
    </location>
</feature>
<dbReference type="Gene3D" id="1.25.20.10">
    <property type="entry name" value="Bacterial muramidases"/>
    <property type="match status" value="1"/>
</dbReference>
<dbReference type="OrthoDB" id="92254at2"/>
<dbReference type="SUPFAM" id="SSF53955">
    <property type="entry name" value="Lysozyme-like"/>
    <property type="match status" value="1"/>
</dbReference>
<comment type="similarity">
    <text evidence="1">Belongs to the transglycosylase Slt family.</text>
</comment>
<dbReference type="Pfam" id="PF00760">
    <property type="entry name" value="Cucumo_coat"/>
    <property type="match status" value="1"/>
</dbReference>
<dbReference type="InterPro" id="IPR008939">
    <property type="entry name" value="Lytic_TGlycosylase_superhlx_U"/>
</dbReference>
<dbReference type="GO" id="GO:0004553">
    <property type="term" value="F:hydrolase activity, hydrolyzing O-glycosyl compounds"/>
    <property type="evidence" value="ECO:0007669"/>
    <property type="project" value="InterPro"/>
</dbReference>
<dbReference type="InterPro" id="IPR023346">
    <property type="entry name" value="Lysozyme-like_dom_sf"/>
</dbReference>
<organism evidence="6 7">
    <name type="scientific">Vibrio algivorus</name>
    <dbReference type="NCBI Taxonomy" id="1667024"/>
    <lineage>
        <taxon>Bacteria</taxon>
        <taxon>Pseudomonadati</taxon>
        <taxon>Pseudomonadota</taxon>
        <taxon>Gammaproteobacteria</taxon>
        <taxon>Vibrionales</taxon>
        <taxon>Vibrionaceae</taxon>
        <taxon>Vibrio</taxon>
    </lineage>
</organism>
<dbReference type="Pfam" id="PF01464">
    <property type="entry name" value="SLT"/>
    <property type="match status" value="1"/>
</dbReference>
<dbReference type="Pfam" id="PF14718">
    <property type="entry name" value="SLT_L"/>
    <property type="match status" value="1"/>
</dbReference>
<dbReference type="SUPFAM" id="SSF48435">
    <property type="entry name" value="Bacterial muramidases"/>
    <property type="match status" value="1"/>
</dbReference>
<reference evidence="6 7" key="1">
    <citation type="submission" date="2019-07" db="EMBL/GenBank/DDBJ databases">
        <title>The draft genome sequence of Vibrio algivorus M1486.</title>
        <authorList>
            <person name="Meng X."/>
        </authorList>
    </citation>
    <scope>NUCLEOTIDE SEQUENCE [LARGE SCALE GENOMIC DNA]</scope>
    <source>
        <strain evidence="6 7">M1486</strain>
    </source>
</reference>
<proteinExistence type="inferred from homology"/>
<dbReference type="EMBL" id="VMKJ01000004">
    <property type="protein sequence ID" value="TVO38769.1"/>
    <property type="molecule type" value="Genomic_DNA"/>
</dbReference>
<evidence type="ECO:0000313" key="6">
    <source>
        <dbReference type="EMBL" id="TVO38769.1"/>
    </source>
</evidence>
<dbReference type="PANTHER" id="PTHR37423">
    <property type="entry name" value="SOLUBLE LYTIC MUREIN TRANSGLYCOSYLASE-RELATED"/>
    <property type="match status" value="1"/>
</dbReference>
<dbReference type="PANTHER" id="PTHR37423:SF5">
    <property type="entry name" value="SOLUBLE LYTIC MUREIN TRANSGLYCOSYLASE"/>
    <property type="match status" value="1"/>
</dbReference>
<name>A0A557PDN7_9VIBR</name>
<evidence type="ECO:0000259" key="4">
    <source>
        <dbReference type="Pfam" id="PF01464"/>
    </source>
</evidence>
<evidence type="ECO:0000256" key="1">
    <source>
        <dbReference type="ARBA" id="ARBA00007734"/>
    </source>
</evidence>
<dbReference type="InterPro" id="IPR037061">
    <property type="entry name" value="Lytic_TGlycoase_superhlx_L_sf"/>
</dbReference>
<dbReference type="Gene3D" id="1.10.1240.20">
    <property type="entry name" value="Lytic transglycosylase, superhelical linker domain"/>
    <property type="match status" value="1"/>
</dbReference>
<evidence type="ECO:0000256" key="3">
    <source>
        <dbReference type="SAM" id="SignalP"/>
    </source>
</evidence>
<dbReference type="GO" id="GO:0042597">
    <property type="term" value="C:periplasmic space"/>
    <property type="evidence" value="ECO:0007669"/>
    <property type="project" value="InterPro"/>
</dbReference>
<dbReference type="InterPro" id="IPR012289">
    <property type="entry name" value="Lytic_TGlycosylase_superhlx_L"/>
</dbReference>
<comment type="caution">
    <text evidence="6">The sequence shown here is derived from an EMBL/GenBank/DDBJ whole genome shotgun (WGS) entry which is preliminary data.</text>
</comment>
<sequence length="664" mass="77172">MLNCKKTLFLCVVSVSATLSAAYATAQSISATHVKESKITDSTEKKLSPLELQRQIYEQAQDLLDKDDVQAYQELRPQIANYPLTPYVDYRVFLTDIEHRTPKEVNSFTEKYQSFPFSARVRANYLDALAKTNQWKLLTEYQTEEPRDQRYRCHYYFAKWTQGEKEQAYKGAQELWLTGSSVSSACDPLFDEWTKAGLRDDEIILQRMLLGFQSSNSRLFKYLDNMLTSDQAKRQSKQLQALYADPSKVLEFSKNSKITPFNQQLTEYAFRQLIRKNTAKAVEDYDQVIKGQKLPQSVQVELSNYASAWLMNTSSSNLAKWRDQMLTKQGLTNRIERRARIAIQNGDWNDLSHWVSKLPKENQESLRWQYWLARVEFAQGKDKQATERLKKMLGQRNFYSAAAAELLGEPIRYQSKLLNEKLPDISKNQAALDRIAEMIAVDKIYAAKSEWRWLLWHSTQSEKKALVKYAANKRWHNFTVVATIEAKMWDYTSLRFPIAHRWWFNFYSKQNNVPLITLMSLARQESALDVEARSPVGARGIMQIMPTTAQHTADVYDLEYSGADELYDIQKNIEIGSSYLGGLLDDFNHNRIFAFAAYNAGPHRVKQWRARTNQNIDAYSFIEAIPFDETRGYVQNILMFETYYRNLLGQDGAFLTPQEVKEKY</sequence>
<protein>
    <submittedName>
        <fullName evidence="6">Lytic murein transglycosylase</fullName>
    </submittedName>
</protein>